<sequence>MAWEYLKCVGAYLFDLFDTFAKIALDCSQGSSYHSFKSVLAEYNVVNARNPYPHTVIDEIKRRNERVVSTLESYDQAFDTCRGCCNDINRAIVDGQPHIDYDPFWQQTVVDVIRPLFLTMINCLNAYSMDQVPA</sequence>
<organism evidence="1 2">
    <name type="scientific">Cerrena zonata</name>
    <dbReference type="NCBI Taxonomy" id="2478898"/>
    <lineage>
        <taxon>Eukaryota</taxon>
        <taxon>Fungi</taxon>
        <taxon>Dikarya</taxon>
        <taxon>Basidiomycota</taxon>
        <taxon>Agaricomycotina</taxon>
        <taxon>Agaricomycetes</taxon>
        <taxon>Polyporales</taxon>
        <taxon>Cerrenaceae</taxon>
        <taxon>Cerrena</taxon>
    </lineage>
</organism>
<evidence type="ECO:0000313" key="1">
    <source>
        <dbReference type="EMBL" id="KAK7692177.1"/>
    </source>
</evidence>
<reference evidence="1 2" key="1">
    <citation type="submission" date="2022-09" db="EMBL/GenBank/DDBJ databases">
        <authorList>
            <person name="Palmer J.M."/>
        </authorList>
    </citation>
    <scope>NUCLEOTIDE SEQUENCE [LARGE SCALE GENOMIC DNA]</scope>
    <source>
        <strain evidence="1 2">DSM 7382</strain>
    </source>
</reference>
<comment type="caution">
    <text evidence="1">The sequence shown here is derived from an EMBL/GenBank/DDBJ whole genome shotgun (WGS) entry which is preliminary data.</text>
</comment>
<accession>A0AAW0GJV0</accession>
<gene>
    <name evidence="1" type="ORF">QCA50_003798</name>
</gene>
<dbReference type="EMBL" id="JASBNA010000004">
    <property type="protein sequence ID" value="KAK7692177.1"/>
    <property type="molecule type" value="Genomic_DNA"/>
</dbReference>
<dbReference type="Proteomes" id="UP001385951">
    <property type="component" value="Unassembled WGS sequence"/>
</dbReference>
<protein>
    <submittedName>
        <fullName evidence="1">Uncharacterized protein</fullName>
    </submittedName>
</protein>
<dbReference type="AlphaFoldDB" id="A0AAW0GJV0"/>
<proteinExistence type="predicted"/>
<evidence type="ECO:0000313" key="2">
    <source>
        <dbReference type="Proteomes" id="UP001385951"/>
    </source>
</evidence>
<name>A0AAW0GJV0_9APHY</name>
<keyword evidence="2" id="KW-1185">Reference proteome</keyword>